<evidence type="ECO:0000313" key="3">
    <source>
        <dbReference type="Proteomes" id="UP000054350"/>
    </source>
</evidence>
<gene>
    <name evidence="2" type="ORF">AMAG_20120</name>
</gene>
<evidence type="ECO:0000313" key="2">
    <source>
        <dbReference type="EMBL" id="KNE70465.1"/>
    </source>
</evidence>
<dbReference type="AlphaFoldDB" id="A0A0L0T6W6"/>
<comment type="function">
    <text evidence="1">Catalyzes the stereospecific oxidation of squalene to (S)-2,3-epoxysqualene, and is considered to be a rate-limiting enzyme in steroid biosynthesis.</text>
</comment>
<dbReference type="EMBL" id="GG745366">
    <property type="protein sequence ID" value="KNE70465.1"/>
    <property type="molecule type" value="Genomic_DNA"/>
</dbReference>
<dbReference type="eggNOG" id="KOG1298">
    <property type="taxonomic scope" value="Eukaryota"/>
</dbReference>
<dbReference type="PANTHER" id="PTHR10835">
    <property type="entry name" value="SQUALENE MONOOXYGENASE"/>
    <property type="match status" value="1"/>
</dbReference>
<comment type="similarity">
    <text evidence="1">Belongs to the squalene monooxygenase family.</text>
</comment>
<dbReference type="InterPro" id="IPR040125">
    <property type="entry name" value="Squalene_monox"/>
</dbReference>
<accession>A0A0L0T6W6</accession>
<dbReference type="Gene3D" id="3.50.50.60">
    <property type="entry name" value="FAD/NAD(P)-binding domain"/>
    <property type="match status" value="1"/>
</dbReference>
<comment type="cofactor">
    <cofactor evidence="1">
        <name>FAD</name>
        <dbReference type="ChEBI" id="CHEBI:57692"/>
    </cofactor>
</comment>
<comment type="subcellular location">
    <subcellularLocation>
        <location evidence="1">Endoplasmic reticulum membrane</location>
        <topology evidence="1">Multi-pass membrane protein</topology>
    </subcellularLocation>
</comment>
<dbReference type="UniPathway" id="UPA00767">
    <property type="reaction ID" value="UER00752"/>
</dbReference>
<dbReference type="PANTHER" id="PTHR10835:SF0">
    <property type="entry name" value="SQUALENE MONOOXYGENASE"/>
    <property type="match status" value="1"/>
</dbReference>
<dbReference type="GO" id="GO:0050660">
    <property type="term" value="F:flavin adenine dinucleotide binding"/>
    <property type="evidence" value="ECO:0007669"/>
    <property type="project" value="UniProtKB-UniRule"/>
</dbReference>
<dbReference type="OrthoDB" id="1678617at2759"/>
<keyword evidence="1" id="KW-0274">FAD</keyword>
<protein>
    <recommendedName>
        <fullName evidence="1">Squalene monooxygenase</fullName>
        <ecNumber evidence="1">1.14.14.17</ecNumber>
    </recommendedName>
</protein>
<dbReference type="STRING" id="578462.A0A0L0T6W6"/>
<keyword evidence="1" id="KW-0285">Flavoprotein</keyword>
<organism evidence="2 3">
    <name type="scientific">Allomyces macrogynus (strain ATCC 38327)</name>
    <name type="common">Allomyces javanicus var. macrogynus</name>
    <dbReference type="NCBI Taxonomy" id="578462"/>
    <lineage>
        <taxon>Eukaryota</taxon>
        <taxon>Fungi</taxon>
        <taxon>Fungi incertae sedis</taxon>
        <taxon>Blastocladiomycota</taxon>
        <taxon>Blastocladiomycetes</taxon>
        <taxon>Blastocladiales</taxon>
        <taxon>Blastocladiaceae</taxon>
        <taxon>Allomyces</taxon>
    </lineage>
</organism>
<evidence type="ECO:0000256" key="1">
    <source>
        <dbReference type="RuleBase" id="RU367121"/>
    </source>
</evidence>
<dbReference type="VEuPathDB" id="FungiDB:AMAG_20120"/>
<reference evidence="2 3" key="1">
    <citation type="submission" date="2009-11" db="EMBL/GenBank/DDBJ databases">
        <title>Annotation of Allomyces macrogynus ATCC 38327.</title>
        <authorList>
            <consortium name="The Broad Institute Genome Sequencing Platform"/>
            <person name="Russ C."/>
            <person name="Cuomo C."/>
            <person name="Burger G."/>
            <person name="Gray M.W."/>
            <person name="Holland P.W.H."/>
            <person name="King N."/>
            <person name="Lang F.B.F."/>
            <person name="Roger A.J."/>
            <person name="Ruiz-Trillo I."/>
            <person name="Young S.K."/>
            <person name="Zeng Q."/>
            <person name="Gargeya S."/>
            <person name="Fitzgerald M."/>
            <person name="Haas B."/>
            <person name="Abouelleil A."/>
            <person name="Alvarado L."/>
            <person name="Arachchi H.M."/>
            <person name="Berlin A."/>
            <person name="Chapman S.B."/>
            <person name="Gearin G."/>
            <person name="Goldberg J."/>
            <person name="Griggs A."/>
            <person name="Gujja S."/>
            <person name="Hansen M."/>
            <person name="Heiman D."/>
            <person name="Howarth C."/>
            <person name="Larimer J."/>
            <person name="Lui A."/>
            <person name="MacDonald P.J.P."/>
            <person name="McCowen C."/>
            <person name="Montmayeur A."/>
            <person name="Murphy C."/>
            <person name="Neiman D."/>
            <person name="Pearson M."/>
            <person name="Priest M."/>
            <person name="Roberts A."/>
            <person name="Saif S."/>
            <person name="Shea T."/>
            <person name="Sisk P."/>
            <person name="Stolte C."/>
            <person name="Sykes S."/>
            <person name="Wortman J."/>
            <person name="Nusbaum C."/>
            <person name="Birren B."/>
        </authorList>
    </citation>
    <scope>NUCLEOTIDE SEQUENCE [LARGE SCALE GENOMIC DNA]</scope>
    <source>
        <strain evidence="2 3">ATCC 38327</strain>
    </source>
</reference>
<keyword evidence="3" id="KW-1185">Reference proteome</keyword>
<dbReference type="GO" id="GO:0004506">
    <property type="term" value="F:squalene monooxygenase activity"/>
    <property type="evidence" value="ECO:0007669"/>
    <property type="project" value="UniProtKB-UniRule"/>
</dbReference>
<dbReference type="GO" id="GO:0005789">
    <property type="term" value="C:endoplasmic reticulum membrane"/>
    <property type="evidence" value="ECO:0007669"/>
    <property type="project" value="UniProtKB-SubCell"/>
</dbReference>
<name>A0A0L0T6W6_ALLM3</name>
<dbReference type="InterPro" id="IPR036188">
    <property type="entry name" value="FAD/NAD-bd_sf"/>
</dbReference>
<sequence>MAFALASDSRKVLLLERDLSEPDRIVGELMQPGGMLALESLGLADVLDGADAVDVHGYVILDKDETCHLSYPHIPTGMLHEGDAARGRSFHHGRFIMGLRRKCREHPNITVSSRP</sequence>
<dbReference type="GO" id="GO:0006696">
    <property type="term" value="P:ergosterol biosynthetic process"/>
    <property type="evidence" value="ECO:0007669"/>
    <property type="project" value="TreeGrafter"/>
</dbReference>
<keyword evidence="1" id="KW-0256">Endoplasmic reticulum</keyword>
<dbReference type="SUPFAM" id="SSF51905">
    <property type="entry name" value="FAD/NAD(P)-binding domain"/>
    <property type="match status" value="1"/>
</dbReference>
<dbReference type="EC" id="1.14.14.17" evidence="1"/>
<reference evidence="3" key="2">
    <citation type="submission" date="2009-11" db="EMBL/GenBank/DDBJ databases">
        <title>The Genome Sequence of Allomyces macrogynus strain ATCC 38327.</title>
        <authorList>
            <consortium name="The Broad Institute Genome Sequencing Platform"/>
            <person name="Russ C."/>
            <person name="Cuomo C."/>
            <person name="Shea T."/>
            <person name="Young S.K."/>
            <person name="Zeng Q."/>
            <person name="Koehrsen M."/>
            <person name="Haas B."/>
            <person name="Borodovsky M."/>
            <person name="Guigo R."/>
            <person name="Alvarado L."/>
            <person name="Berlin A."/>
            <person name="Borenstein D."/>
            <person name="Chen Z."/>
            <person name="Engels R."/>
            <person name="Freedman E."/>
            <person name="Gellesch M."/>
            <person name="Goldberg J."/>
            <person name="Griggs A."/>
            <person name="Gujja S."/>
            <person name="Heiman D."/>
            <person name="Hepburn T."/>
            <person name="Howarth C."/>
            <person name="Jen D."/>
            <person name="Larson L."/>
            <person name="Lewis B."/>
            <person name="Mehta T."/>
            <person name="Park D."/>
            <person name="Pearson M."/>
            <person name="Roberts A."/>
            <person name="Saif S."/>
            <person name="Shenoy N."/>
            <person name="Sisk P."/>
            <person name="Stolte C."/>
            <person name="Sykes S."/>
            <person name="Walk T."/>
            <person name="White J."/>
            <person name="Yandava C."/>
            <person name="Burger G."/>
            <person name="Gray M.W."/>
            <person name="Holland P.W.H."/>
            <person name="King N."/>
            <person name="Lang F.B.F."/>
            <person name="Roger A.J."/>
            <person name="Ruiz-Trillo I."/>
            <person name="Lander E."/>
            <person name="Nusbaum C."/>
        </authorList>
    </citation>
    <scope>NUCLEOTIDE SEQUENCE [LARGE SCALE GENOMIC DNA]</scope>
    <source>
        <strain evidence="3">ATCC 38327</strain>
    </source>
</reference>
<proteinExistence type="inferred from homology"/>
<keyword evidence="1" id="KW-0560">Oxidoreductase</keyword>
<comment type="catalytic activity">
    <reaction evidence="1">
        <text>squalene + reduced [NADPH--hemoprotein reductase] + O2 = (S)-2,3-epoxysqualene + oxidized [NADPH--hemoprotein reductase] + H2O + H(+)</text>
        <dbReference type="Rhea" id="RHEA:25282"/>
        <dbReference type="Rhea" id="RHEA-COMP:11964"/>
        <dbReference type="Rhea" id="RHEA-COMP:11965"/>
        <dbReference type="ChEBI" id="CHEBI:15377"/>
        <dbReference type="ChEBI" id="CHEBI:15378"/>
        <dbReference type="ChEBI" id="CHEBI:15379"/>
        <dbReference type="ChEBI" id="CHEBI:15440"/>
        <dbReference type="ChEBI" id="CHEBI:15441"/>
        <dbReference type="ChEBI" id="CHEBI:57618"/>
        <dbReference type="ChEBI" id="CHEBI:58210"/>
        <dbReference type="EC" id="1.14.14.17"/>
    </reaction>
</comment>
<dbReference type="Proteomes" id="UP000054350">
    <property type="component" value="Unassembled WGS sequence"/>
</dbReference>